<feature type="domain" description="Flagellar basal body rod protein N-terminal" evidence="6">
    <location>
        <begin position="13"/>
        <end position="38"/>
    </location>
</feature>
<evidence type="ECO:0000313" key="8">
    <source>
        <dbReference type="Proteomes" id="UP000051861"/>
    </source>
</evidence>
<organism evidence="7 8">
    <name type="scientific">candidate division WOR-1 bacterium DG_54_3</name>
    <dbReference type="NCBI Taxonomy" id="1703775"/>
    <lineage>
        <taxon>Bacteria</taxon>
        <taxon>Bacillati</taxon>
        <taxon>Saganbacteria</taxon>
    </lineage>
</organism>
<evidence type="ECO:0000256" key="2">
    <source>
        <dbReference type="ARBA" id="ARBA00009677"/>
    </source>
</evidence>
<dbReference type="InterPro" id="IPR001444">
    <property type="entry name" value="Flag_bb_rod_N"/>
</dbReference>
<evidence type="ECO:0000313" key="7">
    <source>
        <dbReference type="EMBL" id="KPJ69788.1"/>
    </source>
</evidence>
<dbReference type="GO" id="GO:0030694">
    <property type="term" value="C:bacterial-type flagellum basal body, rod"/>
    <property type="evidence" value="ECO:0007669"/>
    <property type="project" value="InterPro"/>
</dbReference>
<dbReference type="Pfam" id="PF00460">
    <property type="entry name" value="Flg_bb_rod"/>
    <property type="match status" value="1"/>
</dbReference>
<evidence type="ECO:0000256" key="4">
    <source>
        <dbReference type="ARBA" id="ARBA00023143"/>
    </source>
</evidence>
<name>A0A0S7Y6N8_UNCSA</name>
<accession>A0A0S7Y6N8</accession>
<dbReference type="GO" id="GO:0071973">
    <property type="term" value="P:bacterial-type flagellum-dependent cell motility"/>
    <property type="evidence" value="ECO:0007669"/>
    <property type="project" value="InterPro"/>
</dbReference>
<dbReference type="EMBL" id="LIZX01000014">
    <property type="protein sequence ID" value="KPJ69788.1"/>
    <property type="molecule type" value="Genomic_DNA"/>
</dbReference>
<evidence type="ECO:0000256" key="1">
    <source>
        <dbReference type="ARBA" id="ARBA00004117"/>
    </source>
</evidence>
<comment type="caution">
    <text evidence="7">The sequence shown here is derived from an EMBL/GenBank/DDBJ whole genome shotgun (WGS) entry which is preliminary data.</text>
</comment>
<protein>
    <recommendedName>
        <fullName evidence="3">Flagellar basal body rod protein FlgB</fullName>
    </recommendedName>
</protein>
<evidence type="ECO:0000256" key="5">
    <source>
        <dbReference type="ARBA" id="ARBA00024934"/>
    </source>
</evidence>
<comment type="function">
    <text evidence="5">Structural component of flagellum, the bacterial motility apparatus. Part of the rod structure of flagellar basal body.</text>
</comment>
<dbReference type="AlphaFoldDB" id="A0A0S7Y6N8"/>
<dbReference type="InterPro" id="IPR006300">
    <property type="entry name" value="FlgB"/>
</dbReference>
<evidence type="ECO:0000259" key="6">
    <source>
        <dbReference type="Pfam" id="PF00460"/>
    </source>
</evidence>
<comment type="subcellular location">
    <subcellularLocation>
        <location evidence="1">Bacterial flagellum basal body</location>
    </subcellularLocation>
</comment>
<keyword evidence="4" id="KW-0975">Bacterial flagellum</keyword>
<evidence type="ECO:0000256" key="3">
    <source>
        <dbReference type="ARBA" id="ARBA00014376"/>
    </source>
</evidence>
<proteinExistence type="inferred from homology"/>
<dbReference type="Proteomes" id="UP000051861">
    <property type="component" value="Unassembled WGS sequence"/>
</dbReference>
<comment type="similarity">
    <text evidence="2">Belongs to the flagella basal body rod proteins family.</text>
</comment>
<sequence>MAEVFDATFGNLERAMEIATRQQEVISHNIANAKTPGYEALTFDERLMQAVKRLDRKQVVLEEELAALTENSVKYSSYVKLLSTKITVLRTIAAQGRR</sequence>
<reference evidence="7 8" key="1">
    <citation type="journal article" date="2015" name="Microbiome">
        <title>Genomic resolution of linkages in carbon, nitrogen, and sulfur cycling among widespread estuary sediment bacteria.</title>
        <authorList>
            <person name="Baker B.J."/>
            <person name="Lazar C.S."/>
            <person name="Teske A.P."/>
            <person name="Dick G.J."/>
        </authorList>
    </citation>
    <scope>NUCLEOTIDE SEQUENCE [LARGE SCALE GENOMIC DNA]</scope>
    <source>
        <strain evidence="7">DG_54_3</strain>
    </source>
</reference>
<dbReference type="PIRSF" id="PIRSF002889">
    <property type="entry name" value="Rod_FlgB"/>
    <property type="match status" value="1"/>
</dbReference>
<gene>
    <name evidence="7" type="ORF">AMJ44_02450</name>
</gene>